<evidence type="ECO:0000313" key="3">
    <source>
        <dbReference type="EMBL" id="BBL78902.1"/>
    </source>
</evidence>
<name>A0A510HG13_9ACTN</name>
<organism evidence="3 4">
    <name type="scientific">Rubrobacter xylanophilus</name>
    <dbReference type="NCBI Taxonomy" id="49319"/>
    <lineage>
        <taxon>Bacteria</taxon>
        <taxon>Bacillati</taxon>
        <taxon>Actinomycetota</taxon>
        <taxon>Rubrobacteria</taxon>
        <taxon>Rubrobacterales</taxon>
        <taxon>Rubrobacteraceae</taxon>
        <taxon>Rubrobacter</taxon>
    </lineage>
</organism>
<gene>
    <name evidence="3" type="primary">scpA</name>
    <name evidence="3" type="ORF">RxyAA322_07560</name>
</gene>
<evidence type="ECO:0000313" key="4">
    <source>
        <dbReference type="Proteomes" id="UP000318065"/>
    </source>
</evidence>
<reference evidence="3" key="1">
    <citation type="journal article" date="2019" name="Microbiol. Resour. Announc.">
        <title>Complete Genome Sequence of Rubrobacter xylanophilus Strain AA3-22, Isolated from Arima Onsen in Japan.</title>
        <authorList>
            <person name="Tomariguchi N."/>
            <person name="Miyazaki K."/>
        </authorList>
    </citation>
    <scope>NUCLEOTIDE SEQUENCE [LARGE SCALE GENOMIC DNA]</scope>
    <source>
        <strain evidence="3">AA3-22</strain>
    </source>
</reference>
<sequence>MTGRPLSDFTVELDVYSGPYEWLLALILREELDIFEVPLRELVRLYLSSRDPRSPQALRLDTEFVGSASALVLLKSRTLLPAPGDGDAPEDEPASPEELAERLGAYLRIRRAAEVLRGRLEANASCHPSAHQPPPRPGRTRIDRRRLLLSARRIFSRLEEPPVEHLGPITVTVQELAALIQASLSRGPVSYEELTRGMDRLRSAVTFAAALSLAHEGSLRLRQPEPLGPLTLEPLP</sequence>
<dbReference type="EMBL" id="AP019791">
    <property type="protein sequence ID" value="BBL78902.1"/>
    <property type="molecule type" value="Genomic_DNA"/>
</dbReference>
<dbReference type="PANTHER" id="PTHR33969:SF2">
    <property type="entry name" value="SEGREGATION AND CONDENSATION PROTEIN A"/>
    <property type="match status" value="1"/>
</dbReference>
<evidence type="ECO:0000256" key="2">
    <source>
        <dbReference type="ARBA" id="ARBA00044777"/>
    </source>
</evidence>
<accession>A0A510HG13</accession>
<protein>
    <recommendedName>
        <fullName evidence="2">Segregation and condensation protein A</fullName>
    </recommendedName>
</protein>
<dbReference type="Pfam" id="PF02616">
    <property type="entry name" value="SMC_ScpA"/>
    <property type="match status" value="1"/>
</dbReference>
<dbReference type="GO" id="GO:0007059">
    <property type="term" value="P:chromosome segregation"/>
    <property type="evidence" value="ECO:0007669"/>
    <property type="project" value="UniProtKB-KW"/>
</dbReference>
<dbReference type="Proteomes" id="UP000318065">
    <property type="component" value="Chromosome"/>
</dbReference>
<dbReference type="AlphaFoldDB" id="A0A510HG13"/>
<evidence type="ECO:0000256" key="1">
    <source>
        <dbReference type="ARBA" id="ARBA00022829"/>
    </source>
</evidence>
<proteinExistence type="predicted"/>
<dbReference type="OrthoDB" id="9811016at2"/>
<dbReference type="PANTHER" id="PTHR33969">
    <property type="entry name" value="SEGREGATION AND CONDENSATION PROTEIN A"/>
    <property type="match status" value="1"/>
</dbReference>
<dbReference type="RefSeq" id="WP_143526992.1">
    <property type="nucleotide sequence ID" value="NZ_AP019791.1"/>
</dbReference>
<dbReference type="Gene3D" id="6.10.250.2410">
    <property type="match status" value="1"/>
</dbReference>
<keyword evidence="4" id="KW-1185">Reference proteome</keyword>
<dbReference type="InterPro" id="IPR003768">
    <property type="entry name" value="ScpA"/>
</dbReference>
<keyword evidence="1" id="KW-0159">Chromosome partition</keyword>